<proteinExistence type="predicted"/>
<dbReference type="AlphaFoldDB" id="F0ZI00"/>
<sequence length="110" mass="12817">MSEDCWLELTVSEQFTSLNGNLFVDGKDSRIEYLILYKNAGDNSDVWVQENHPDDCPKLVSHFEDELAKTVSVENNFLTHQNRLNKQAYQHIENEKNSFQLRESCQEGLH</sequence>
<evidence type="ECO:0000313" key="1">
    <source>
        <dbReference type="EMBL" id="EGC36424.1"/>
    </source>
</evidence>
<evidence type="ECO:0000313" key="2">
    <source>
        <dbReference type="Proteomes" id="UP000001064"/>
    </source>
</evidence>
<dbReference type="OrthoDB" id="2273864at2759"/>
<name>F0ZI00_DICPU</name>
<dbReference type="VEuPathDB" id="AmoebaDB:DICPUDRAFT_77910"/>
<dbReference type="RefSeq" id="XP_003287057.1">
    <property type="nucleotide sequence ID" value="XM_003287009.1"/>
</dbReference>
<keyword evidence="2" id="KW-1185">Reference proteome</keyword>
<accession>F0ZI00</accession>
<protein>
    <submittedName>
        <fullName evidence="1">Uncharacterized protein</fullName>
    </submittedName>
</protein>
<dbReference type="GeneID" id="10500625"/>
<organism evidence="1 2">
    <name type="scientific">Dictyostelium purpureum</name>
    <name type="common">Slime mold</name>
    <dbReference type="NCBI Taxonomy" id="5786"/>
    <lineage>
        <taxon>Eukaryota</taxon>
        <taxon>Amoebozoa</taxon>
        <taxon>Evosea</taxon>
        <taxon>Eumycetozoa</taxon>
        <taxon>Dictyostelia</taxon>
        <taxon>Dictyosteliales</taxon>
        <taxon>Dictyosteliaceae</taxon>
        <taxon>Dictyostelium</taxon>
    </lineage>
</organism>
<dbReference type="Proteomes" id="UP000001064">
    <property type="component" value="Unassembled WGS sequence"/>
</dbReference>
<dbReference type="Gene3D" id="2.40.50.40">
    <property type="match status" value="1"/>
</dbReference>
<dbReference type="KEGG" id="dpp:DICPUDRAFT_77910"/>
<dbReference type="InParanoid" id="F0ZI00"/>
<gene>
    <name evidence="1" type="ORF">DICPUDRAFT_77910</name>
</gene>
<reference evidence="2" key="1">
    <citation type="journal article" date="2011" name="Genome Biol.">
        <title>Comparative genomics of the social amoebae Dictyostelium discoideum and Dictyostelium purpureum.</title>
        <authorList>
            <consortium name="US DOE Joint Genome Institute (JGI-PGF)"/>
            <person name="Sucgang R."/>
            <person name="Kuo A."/>
            <person name="Tian X."/>
            <person name="Salerno W."/>
            <person name="Parikh A."/>
            <person name="Feasley C.L."/>
            <person name="Dalin E."/>
            <person name="Tu H."/>
            <person name="Huang E."/>
            <person name="Barry K."/>
            <person name="Lindquist E."/>
            <person name="Shapiro H."/>
            <person name="Bruce D."/>
            <person name="Schmutz J."/>
            <person name="Salamov A."/>
            <person name="Fey P."/>
            <person name="Gaudet P."/>
            <person name="Anjard C."/>
            <person name="Babu M.M."/>
            <person name="Basu S."/>
            <person name="Bushmanova Y."/>
            <person name="van der Wel H."/>
            <person name="Katoh-Kurasawa M."/>
            <person name="Dinh C."/>
            <person name="Coutinho P.M."/>
            <person name="Saito T."/>
            <person name="Elias M."/>
            <person name="Schaap P."/>
            <person name="Kay R.R."/>
            <person name="Henrissat B."/>
            <person name="Eichinger L."/>
            <person name="Rivero F."/>
            <person name="Putnam N.H."/>
            <person name="West C.M."/>
            <person name="Loomis W.F."/>
            <person name="Chisholm R.L."/>
            <person name="Shaulsky G."/>
            <person name="Strassmann J.E."/>
            <person name="Queller D.C."/>
            <person name="Kuspa A."/>
            <person name="Grigoriev I.V."/>
        </authorList>
    </citation>
    <scope>NUCLEOTIDE SEQUENCE [LARGE SCALE GENOMIC DNA]</scope>
    <source>
        <strain evidence="2">QSDP1</strain>
    </source>
</reference>
<dbReference type="EMBL" id="GL871027">
    <property type="protein sequence ID" value="EGC36424.1"/>
    <property type="molecule type" value="Genomic_DNA"/>
</dbReference>